<dbReference type="SUPFAM" id="SSF51735">
    <property type="entry name" value="NAD(P)-binding Rossmann-fold domains"/>
    <property type="match status" value="1"/>
</dbReference>
<dbReference type="InterPro" id="IPR036291">
    <property type="entry name" value="NAD(P)-bd_dom_sf"/>
</dbReference>
<dbReference type="AlphaFoldDB" id="A0AAD9FUR6"/>
<sequence>MSPVNVGLLGHNGLVGGNTLKELAALQKAGKAKLVVIHRPSASTETIPSDVEARSLDLTKPDGPDFDAAVAGLDVVVSAVGGAGILDQKAILPALSRSKTLKTFFPSDFGASWKKEELQELNVPFLQQKEEVVEKAKELGVPITAVRNGIISDFVFQFPIQWNAKENQVFVYRDSQKVAVPFTSSSYIAAAIANLVQRPLDTIANKEFYAVESEHTGKEVTEIISRLHGKATTEIPLDDEKIKAGVLNANPFVALGSGILRKSGRNWWDFPEERVVVDGWQSKGIEYELKKVLS</sequence>
<evidence type="ECO:0000313" key="5">
    <source>
        <dbReference type="Proteomes" id="UP001182556"/>
    </source>
</evidence>
<protein>
    <recommendedName>
        <fullName evidence="3">NmrA-like domain-containing protein</fullName>
    </recommendedName>
</protein>
<proteinExistence type="predicted"/>
<keyword evidence="2" id="KW-0560">Oxidoreductase</keyword>
<gene>
    <name evidence="4" type="ORF">DB88DRAFT_508509</name>
</gene>
<dbReference type="InterPro" id="IPR051609">
    <property type="entry name" value="NmrA/Isoflavone_reductase-like"/>
</dbReference>
<dbReference type="EMBL" id="JAODAN010000002">
    <property type="protein sequence ID" value="KAK1926412.1"/>
    <property type="molecule type" value="Genomic_DNA"/>
</dbReference>
<evidence type="ECO:0000313" key="4">
    <source>
        <dbReference type="EMBL" id="KAK1926412.1"/>
    </source>
</evidence>
<evidence type="ECO:0000259" key="3">
    <source>
        <dbReference type="Pfam" id="PF05368"/>
    </source>
</evidence>
<dbReference type="Gene3D" id="3.40.50.720">
    <property type="entry name" value="NAD(P)-binding Rossmann-like Domain"/>
    <property type="match status" value="1"/>
</dbReference>
<dbReference type="PANTHER" id="PTHR47706:SF9">
    <property type="entry name" value="NMRA-LIKE DOMAIN-CONTAINING PROTEIN-RELATED"/>
    <property type="match status" value="1"/>
</dbReference>
<name>A0AAD9FUR6_PAPLA</name>
<accession>A0AAD9FUR6</accession>
<organism evidence="4 5">
    <name type="scientific">Papiliotrema laurentii</name>
    <name type="common">Cryptococcus laurentii</name>
    <dbReference type="NCBI Taxonomy" id="5418"/>
    <lineage>
        <taxon>Eukaryota</taxon>
        <taxon>Fungi</taxon>
        <taxon>Dikarya</taxon>
        <taxon>Basidiomycota</taxon>
        <taxon>Agaricomycotina</taxon>
        <taxon>Tremellomycetes</taxon>
        <taxon>Tremellales</taxon>
        <taxon>Rhynchogastremaceae</taxon>
        <taxon>Papiliotrema</taxon>
    </lineage>
</organism>
<reference evidence="4" key="1">
    <citation type="submission" date="2023-02" db="EMBL/GenBank/DDBJ databases">
        <title>Identification and recombinant expression of a fungal hydrolase from Papiliotrema laurentii that hydrolyzes apple cutin and clears colloidal polyester polyurethane.</title>
        <authorList>
            <consortium name="DOE Joint Genome Institute"/>
            <person name="Roman V.A."/>
            <person name="Bojanowski C."/>
            <person name="Crable B.R."/>
            <person name="Wagner D.N."/>
            <person name="Hung C.S."/>
            <person name="Nadeau L.J."/>
            <person name="Schratz L."/>
            <person name="Haridas S."/>
            <person name="Pangilinan J."/>
            <person name="Lipzen A."/>
            <person name="Na H."/>
            <person name="Yan M."/>
            <person name="Ng V."/>
            <person name="Grigoriev I.V."/>
            <person name="Spatafora J.W."/>
            <person name="Barlow D."/>
            <person name="Biffinger J."/>
            <person name="Kelley-Loughnane N."/>
            <person name="Varaljay V.A."/>
            <person name="Crookes-Goodson W.J."/>
        </authorList>
    </citation>
    <scope>NUCLEOTIDE SEQUENCE</scope>
    <source>
        <strain evidence="4">5307AH</strain>
    </source>
</reference>
<comment type="caution">
    <text evidence="4">The sequence shown here is derived from an EMBL/GenBank/DDBJ whole genome shotgun (WGS) entry which is preliminary data.</text>
</comment>
<dbReference type="Pfam" id="PF05368">
    <property type="entry name" value="NmrA"/>
    <property type="match status" value="1"/>
</dbReference>
<dbReference type="PANTHER" id="PTHR47706">
    <property type="entry name" value="NMRA-LIKE FAMILY PROTEIN"/>
    <property type="match status" value="1"/>
</dbReference>
<dbReference type="Gene3D" id="3.90.25.10">
    <property type="entry name" value="UDP-galactose 4-epimerase, domain 1"/>
    <property type="match status" value="1"/>
</dbReference>
<dbReference type="Proteomes" id="UP001182556">
    <property type="component" value="Unassembled WGS sequence"/>
</dbReference>
<evidence type="ECO:0000256" key="2">
    <source>
        <dbReference type="ARBA" id="ARBA00023002"/>
    </source>
</evidence>
<keyword evidence="5" id="KW-1185">Reference proteome</keyword>
<dbReference type="GO" id="GO:0016491">
    <property type="term" value="F:oxidoreductase activity"/>
    <property type="evidence" value="ECO:0007669"/>
    <property type="project" value="UniProtKB-KW"/>
</dbReference>
<evidence type="ECO:0000256" key="1">
    <source>
        <dbReference type="ARBA" id="ARBA00022857"/>
    </source>
</evidence>
<feature type="domain" description="NmrA-like" evidence="3">
    <location>
        <begin position="66"/>
        <end position="238"/>
    </location>
</feature>
<keyword evidence="1" id="KW-0521">NADP</keyword>
<dbReference type="InterPro" id="IPR008030">
    <property type="entry name" value="NmrA-like"/>
</dbReference>